<keyword evidence="2" id="KW-1185">Reference proteome</keyword>
<sequence>MHEKARCFVLLAKFTSSQYDEQEKCSKLLLYKKKLEGLYQRNSIAKKNQIITEDVLFRILQIQEVGSVEHYQLNGSLIKIHVLEDTDI</sequence>
<protein>
    <submittedName>
        <fullName evidence="1">Uncharacterized protein</fullName>
    </submittedName>
</protein>
<dbReference type="EMBL" id="RCHS01003146">
    <property type="protein sequence ID" value="RMX43695.1"/>
    <property type="molecule type" value="Genomic_DNA"/>
</dbReference>
<gene>
    <name evidence="1" type="ORF">pdam_00006376</name>
</gene>
<name>A0A3M6TQK5_POCDA</name>
<evidence type="ECO:0000313" key="2">
    <source>
        <dbReference type="Proteomes" id="UP000275408"/>
    </source>
</evidence>
<reference evidence="1 2" key="1">
    <citation type="journal article" date="2018" name="Sci. Rep.">
        <title>Comparative analysis of the Pocillopora damicornis genome highlights role of immune system in coral evolution.</title>
        <authorList>
            <person name="Cunning R."/>
            <person name="Bay R.A."/>
            <person name="Gillette P."/>
            <person name="Baker A.C."/>
            <person name="Traylor-Knowles N."/>
        </authorList>
    </citation>
    <scope>NUCLEOTIDE SEQUENCE [LARGE SCALE GENOMIC DNA]</scope>
    <source>
        <strain evidence="1">RSMAS</strain>
        <tissue evidence="1">Whole animal</tissue>
    </source>
</reference>
<proteinExistence type="predicted"/>
<dbReference type="AlphaFoldDB" id="A0A3M6TQK5"/>
<comment type="caution">
    <text evidence="1">The sequence shown here is derived from an EMBL/GenBank/DDBJ whole genome shotgun (WGS) entry which is preliminary data.</text>
</comment>
<dbReference type="Proteomes" id="UP000275408">
    <property type="component" value="Unassembled WGS sequence"/>
</dbReference>
<organism evidence="1 2">
    <name type="scientific">Pocillopora damicornis</name>
    <name type="common">Cauliflower coral</name>
    <name type="synonym">Millepora damicornis</name>
    <dbReference type="NCBI Taxonomy" id="46731"/>
    <lineage>
        <taxon>Eukaryota</taxon>
        <taxon>Metazoa</taxon>
        <taxon>Cnidaria</taxon>
        <taxon>Anthozoa</taxon>
        <taxon>Hexacorallia</taxon>
        <taxon>Scleractinia</taxon>
        <taxon>Astrocoeniina</taxon>
        <taxon>Pocilloporidae</taxon>
        <taxon>Pocillopora</taxon>
    </lineage>
</organism>
<accession>A0A3M6TQK5</accession>
<evidence type="ECO:0000313" key="1">
    <source>
        <dbReference type="EMBL" id="RMX43695.1"/>
    </source>
</evidence>